<dbReference type="PANTHER" id="PTHR30537:SF74">
    <property type="entry name" value="HTH-TYPE TRANSCRIPTIONAL REGULATOR TRPI"/>
    <property type="match status" value="1"/>
</dbReference>
<dbReference type="InterPro" id="IPR036390">
    <property type="entry name" value="WH_DNA-bd_sf"/>
</dbReference>
<dbReference type="InterPro" id="IPR036388">
    <property type="entry name" value="WH-like_DNA-bd_sf"/>
</dbReference>
<dbReference type="EMBL" id="JABXXP010000176">
    <property type="protein sequence ID" value="NVN11442.1"/>
    <property type="molecule type" value="Genomic_DNA"/>
</dbReference>
<dbReference type="GO" id="GO:0043565">
    <property type="term" value="F:sequence-specific DNA binding"/>
    <property type="evidence" value="ECO:0007669"/>
    <property type="project" value="TreeGrafter"/>
</dbReference>
<comment type="caution">
    <text evidence="3">The sequence shown here is derived from an EMBL/GenBank/DDBJ whole genome shotgun (WGS) entry which is preliminary data.</text>
</comment>
<dbReference type="Gene3D" id="1.10.10.10">
    <property type="entry name" value="Winged helix-like DNA-binding domain superfamily/Winged helix DNA-binding domain"/>
    <property type="match status" value="1"/>
</dbReference>
<dbReference type="InterPro" id="IPR000847">
    <property type="entry name" value="LysR_HTH_N"/>
</dbReference>
<proteinExistence type="inferred from homology"/>
<name>A0A7Y7IWF8_9PROT</name>
<dbReference type="PANTHER" id="PTHR30537">
    <property type="entry name" value="HTH-TYPE TRANSCRIPTIONAL REGULATOR"/>
    <property type="match status" value="1"/>
</dbReference>
<evidence type="ECO:0000259" key="2">
    <source>
        <dbReference type="PROSITE" id="PS50931"/>
    </source>
</evidence>
<evidence type="ECO:0000313" key="3">
    <source>
        <dbReference type="EMBL" id="NVN11442.1"/>
    </source>
</evidence>
<feature type="domain" description="HTH lysR-type" evidence="2">
    <location>
        <begin position="15"/>
        <end position="72"/>
    </location>
</feature>
<evidence type="ECO:0000256" key="1">
    <source>
        <dbReference type="ARBA" id="ARBA00009437"/>
    </source>
</evidence>
<gene>
    <name evidence="3" type="ORF">HUK84_09955</name>
</gene>
<dbReference type="PRINTS" id="PR00039">
    <property type="entry name" value="HTHLYSR"/>
</dbReference>
<protein>
    <submittedName>
        <fullName evidence="3">LysR family transcriptional regulator</fullName>
    </submittedName>
</protein>
<organism evidence="3 4">
    <name type="scientific">Nguyenibacter vanlangensis</name>
    <dbReference type="NCBI Taxonomy" id="1216886"/>
    <lineage>
        <taxon>Bacteria</taxon>
        <taxon>Pseudomonadati</taxon>
        <taxon>Pseudomonadota</taxon>
        <taxon>Alphaproteobacteria</taxon>
        <taxon>Acetobacterales</taxon>
        <taxon>Acetobacteraceae</taxon>
        <taxon>Nguyenibacter</taxon>
    </lineage>
</organism>
<evidence type="ECO:0000313" key="4">
    <source>
        <dbReference type="Proteomes" id="UP000534870"/>
    </source>
</evidence>
<dbReference type="GO" id="GO:0006351">
    <property type="term" value="P:DNA-templated transcription"/>
    <property type="evidence" value="ECO:0007669"/>
    <property type="project" value="TreeGrafter"/>
</dbReference>
<comment type="similarity">
    <text evidence="1">Belongs to the LysR transcriptional regulatory family.</text>
</comment>
<dbReference type="PROSITE" id="PS50931">
    <property type="entry name" value="HTH_LYSR"/>
    <property type="match status" value="1"/>
</dbReference>
<dbReference type="GO" id="GO:0003700">
    <property type="term" value="F:DNA-binding transcription factor activity"/>
    <property type="evidence" value="ECO:0007669"/>
    <property type="project" value="InterPro"/>
</dbReference>
<dbReference type="Pfam" id="PF00126">
    <property type="entry name" value="HTH_1"/>
    <property type="match status" value="1"/>
</dbReference>
<dbReference type="RefSeq" id="WP_176640153.1">
    <property type="nucleotide sequence ID" value="NZ_JABXXP010000176.1"/>
</dbReference>
<accession>A0A7Y7IWF8</accession>
<sequence>MTLHPCKASFTGWIPPLHALRAFWLVTRAGGIRAAAEEAGVGHAALTQQIQRLEGTLGVRLFDRRSRSLRLTKAAEAYAAEVDRAFQVISAETHTLTRRNSSNILHIGASSSIAVRLILPHLDAFRAFYYSTNGYPDHSE</sequence>
<reference evidence="3 4" key="1">
    <citation type="submission" date="2020-06" db="EMBL/GenBank/DDBJ databases">
        <title>Description of novel acetic acid bacteria.</title>
        <authorList>
            <person name="Sombolestani A."/>
        </authorList>
    </citation>
    <scope>NUCLEOTIDE SEQUENCE [LARGE SCALE GENOMIC DNA]</scope>
    <source>
        <strain evidence="3 4">LMG 31431</strain>
    </source>
</reference>
<dbReference type="InterPro" id="IPR058163">
    <property type="entry name" value="LysR-type_TF_proteobact-type"/>
</dbReference>
<dbReference type="SUPFAM" id="SSF46785">
    <property type="entry name" value="Winged helix' DNA-binding domain"/>
    <property type="match status" value="1"/>
</dbReference>
<dbReference type="Proteomes" id="UP000534870">
    <property type="component" value="Unassembled WGS sequence"/>
</dbReference>
<dbReference type="AlphaFoldDB" id="A0A7Y7IWF8"/>